<keyword evidence="2" id="KW-1185">Reference proteome</keyword>
<accession>A0ACB9QHT7</accession>
<name>A0ACB9QHT7_9MYRT</name>
<reference evidence="2" key="1">
    <citation type="journal article" date="2023" name="Front. Plant Sci.">
        <title>Chromosomal-level genome assembly of Melastoma candidum provides insights into trichome evolution.</title>
        <authorList>
            <person name="Zhong Y."/>
            <person name="Wu W."/>
            <person name="Sun C."/>
            <person name="Zou P."/>
            <person name="Liu Y."/>
            <person name="Dai S."/>
            <person name="Zhou R."/>
        </authorList>
    </citation>
    <scope>NUCLEOTIDE SEQUENCE [LARGE SCALE GENOMIC DNA]</scope>
</reference>
<gene>
    <name evidence="1" type="ORF">MLD38_021053</name>
</gene>
<protein>
    <submittedName>
        <fullName evidence="1">Uncharacterized protein</fullName>
    </submittedName>
</protein>
<dbReference type="Proteomes" id="UP001057402">
    <property type="component" value="Chromosome 6"/>
</dbReference>
<evidence type="ECO:0000313" key="1">
    <source>
        <dbReference type="EMBL" id="KAI4365032.1"/>
    </source>
</evidence>
<organism evidence="1 2">
    <name type="scientific">Melastoma candidum</name>
    <dbReference type="NCBI Taxonomy" id="119954"/>
    <lineage>
        <taxon>Eukaryota</taxon>
        <taxon>Viridiplantae</taxon>
        <taxon>Streptophyta</taxon>
        <taxon>Embryophyta</taxon>
        <taxon>Tracheophyta</taxon>
        <taxon>Spermatophyta</taxon>
        <taxon>Magnoliopsida</taxon>
        <taxon>eudicotyledons</taxon>
        <taxon>Gunneridae</taxon>
        <taxon>Pentapetalae</taxon>
        <taxon>rosids</taxon>
        <taxon>malvids</taxon>
        <taxon>Myrtales</taxon>
        <taxon>Melastomataceae</taxon>
        <taxon>Melastomatoideae</taxon>
        <taxon>Melastomateae</taxon>
        <taxon>Melastoma</taxon>
    </lineage>
</organism>
<proteinExistence type="predicted"/>
<evidence type="ECO:0000313" key="2">
    <source>
        <dbReference type="Proteomes" id="UP001057402"/>
    </source>
</evidence>
<comment type="caution">
    <text evidence="1">The sequence shown here is derived from an EMBL/GenBank/DDBJ whole genome shotgun (WGS) entry which is preliminary data.</text>
</comment>
<sequence length="298" mass="31877">MEINHRKLFVGRISWDTNEELLKDYFRKFGDVVESVIMRDRATKRAQGFGFVVFAYPAVAERVVQQKHMIAGDFTSSPASDYAPRSGSRVSPGGVPSFVSLYGRGLHGELNLNSGFGINGRPIDNGPSGSVIGGIPLLSQYSSSLWGDVGLNFTSNSGNITGSGRDNPLTDPYRSIRKLWGSSSSSSNHGGFDGTEFGGFMSNFGSIEGCYSGSHRRTSADLGVVGPPSSYMESKGGHGNLDLYESSLAYGDPSWRSSSSSLDMEDSSSLNFGLRNTTADVMTRVSAGYVGYGMATVK</sequence>
<dbReference type="EMBL" id="CM042885">
    <property type="protein sequence ID" value="KAI4365032.1"/>
    <property type="molecule type" value="Genomic_DNA"/>
</dbReference>